<comment type="caution">
    <text evidence="2">The sequence shown here is derived from an EMBL/GenBank/DDBJ whole genome shotgun (WGS) entry which is preliminary data.</text>
</comment>
<evidence type="ECO:0000256" key="1">
    <source>
        <dbReference type="SAM" id="MobiDB-lite"/>
    </source>
</evidence>
<dbReference type="EMBL" id="CATNWA010015590">
    <property type="protein sequence ID" value="CAI9584898.1"/>
    <property type="molecule type" value="Genomic_DNA"/>
</dbReference>
<evidence type="ECO:0000313" key="3">
    <source>
        <dbReference type="Proteomes" id="UP001162483"/>
    </source>
</evidence>
<gene>
    <name evidence="2" type="ORF">SPARVUS_LOCUS10095505</name>
</gene>
<reference evidence="2" key="1">
    <citation type="submission" date="2023-05" db="EMBL/GenBank/DDBJ databases">
        <authorList>
            <person name="Stuckert A."/>
        </authorList>
    </citation>
    <scope>NUCLEOTIDE SEQUENCE</scope>
</reference>
<keyword evidence="3" id="KW-1185">Reference proteome</keyword>
<evidence type="ECO:0000313" key="2">
    <source>
        <dbReference type="EMBL" id="CAI9584898.1"/>
    </source>
</evidence>
<dbReference type="Proteomes" id="UP001162483">
    <property type="component" value="Unassembled WGS sequence"/>
</dbReference>
<organism evidence="2 3">
    <name type="scientific">Staurois parvus</name>
    <dbReference type="NCBI Taxonomy" id="386267"/>
    <lineage>
        <taxon>Eukaryota</taxon>
        <taxon>Metazoa</taxon>
        <taxon>Chordata</taxon>
        <taxon>Craniata</taxon>
        <taxon>Vertebrata</taxon>
        <taxon>Euteleostomi</taxon>
        <taxon>Amphibia</taxon>
        <taxon>Batrachia</taxon>
        <taxon>Anura</taxon>
        <taxon>Neobatrachia</taxon>
        <taxon>Ranoidea</taxon>
        <taxon>Ranidae</taxon>
        <taxon>Staurois</taxon>
    </lineage>
</organism>
<proteinExistence type="predicted"/>
<dbReference type="PANTHER" id="PTHR33487:SF1">
    <property type="entry name" value="CILIA- AND FLAGELLA-ASSOCIATED PROTEIN 54"/>
    <property type="match status" value="1"/>
</dbReference>
<dbReference type="PANTHER" id="PTHR33487">
    <property type="entry name" value="CILIA- AND FLAGELLA-ASSOCIATED PROTEIN 54"/>
    <property type="match status" value="1"/>
</dbReference>
<accession>A0ABN9ENF7</accession>
<name>A0ABN9ENF7_9NEOB</name>
<feature type="region of interest" description="Disordered" evidence="1">
    <location>
        <begin position="61"/>
        <end position="87"/>
    </location>
</feature>
<protein>
    <submittedName>
        <fullName evidence="2">Uncharacterized protein</fullName>
    </submittedName>
</protein>
<feature type="compositionally biased region" description="Basic and acidic residues" evidence="1">
    <location>
        <begin position="62"/>
        <end position="78"/>
    </location>
</feature>
<sequence>MHTGAVDGSKFTQKCEMNSKWIYILCLIYEVMQHSSIMDTDAVILGEAALRLAGIAESLADTSRKSGRKSDRSNEKTNMDLSNLRNRPGFMKKTPVTQLVFAYETLDKAIKELSISRSKGSVTSGEVVDHYITRLGVKRQHENNTAEVQRCSSKSLTHNVTMMDLQLELIVAQHRVSVKILNCLQVDGVQMRSAKNCNQNKNSEPIHFYTETEIIDNINKNNLSKAIFLMQKAVLFAKG</sequence>
<feature type="non-terminal residue" evidence="2">
    <location>
        <position position="239"/>
    </location>
</feature>